<dbReference type="InterPro" id="IPR033443">
    <property type="entry name" value="PROP1-like_PPR_dom"/>
</dbReference>
<protein>
    <submittedName>
        <fullName evidence="3">Proteinaceous RNase P 1, chloroplastic/mitochondrial</fullName>
    </submittedName>
</protein>
<keyword evidence="1" id="KW-0677">Repeat</keyword>
<evidence type="ECO:0000256" key="1">
    <source>
        <dbReference type="ARBA" id="ARBA00022737"/>
    </source>
</evidence>
<feature type="domain" description="PROP1-like PPR" evidence="2">
    <location>
        <begin position="1"/>
        <end position="35"/>
    </location>
</feature>
<dbReference type="EMBL" id="QGNW01002597">
    <property type="protein sequence ID" value="RVW15720.1"/>
    <property type="molecule type" value="Genomic_DNA"/>
</dbReference>
<dbReference type="Gene3D" id="1.25.40.10">
    <property type="entry name" value="Tetratricopeptide repeat domain"/>
    <property type="match status" value="1"/>
</dbReference>
<gene>
    <name evidence="3" type="primary">PRORP1_8</name>
    <name evidence="3" type="ORF">CK203_075331</name>
</gene>
<dbReference type="PANTHER" id="PTHR13547">
    <property type="match status" value="1"/>
</dbReference>
<evidence type="ECO:0000313" key="3">
    <source>
        <dbReference type="EMBL" id="RVW15720.1"/>
    </source>
</evidence>
<name>A0A438BYR9_VITVI</name>
<sequence>MCSKRGDVVEALRLYDEARSRGVPLSQHHYNVLFKWVLMGLSLTRLHLLVRARLACAMEDLEMAFNLVKQMKSCGIPPKLRSYGPPLFGFCKKGDADRAYEVDAHMMESVWLLKNLSSVLSLGLVWSRGGWTGYAAGVGEENWDVGKVREGVVKGGGGWHGQGWLGKGKWKVVRTEMDEAGVCQSCGEKLVCIDIDPRETENFASSLTKLACQREVKADFVQFQVSNEVISSSTFGSFQPQAPLNG</sequence>
<proteinExistence type="predicted"/>
<comment type="caution">
    <text evidence="3">The sequence shown here is derived from an EMBL/GenBank/DDBJ whole genome shotgun (WGS) entry which is preliminary data.</text>
</comment>
<feature type="domain" description="PROP1-like PPR" evidence="2">
    <location>
        <begin position="52"/>
        <end position="107"/>
    </location>
</feature>
<evidence type="ECO:0000313" key="4">
    <source>
        <dbReference type="Proteomes" id="UP000288805"/>
    </source>
</evidence>
<evidence type="ECO:0000259" key="2">
    <source>
        <dbReference type="Pfam" id="PF17177"/>
    </source>
</evidence>
<reference evidence="3 4" key="1">
    <citation type="journal article" date="2018" name="PLoS Genet.">
        <title>Population sequencing reveals clonal diversity and ancestral inbreeding in the grapevine cultivar Chardonnay.</title>
        <authorList>
            <person name="Roach M.J."/>
            <person name="Johnson D.L."/>
            <person name="Bohlmann J."/>
            <person name="van Vuuren H.J."/>
            <person name="Jones S.J."/>
            <person name="Pretorius I.S."/>
            <person name="Schmidt S.A."/>
            <person name="Borneman A.R."/>
        </authorList>
    </citation>
    <scope>NUCLEOTIDE SEQUENCE [LARGE SCALE GENOMIC DNA]</scope>
    <source>
        <strain evidence="4">cv. Chardonnay</strain>
        <tissue evidence="3">Leaf</tissue>
    </source>
</reference>
<dbReference type="Pfam" id="PF17177">
    <property type="entry name" value="PPR_long"/>
    <property type="match status" value="2"/>
</dbReference>
<accession>A0A438BYR9</accession>
<dbReference type="Proteomes" id="UP000288805">
    <property type="component" value="Unassembled WGS sequence"/>
</dbReference>
<dbReference type="PANTHER" id="PTHR13547:SF1">
    <property type="entry name" value="MITOCHONDRIAL RIBONUCLEASE P CATALYTIC SUBUNIT"/>
    <property type="match status" value="1"/>
</dbReference>
<organism evidence="3 4">
    <name type="scientific">Vitis vinifera</name>
    <name type="common">Grape</name>
    <dbReference type="NCBI Taxonomy" id="29760"/>
    <lineage>
        <taxon>Eukaryota</taxon>
        <taxon>Viridiplantae</taxon>
        <taxon>Streptophyta</taxon>
        <taxon>Embryophyta</taxon>
        <taxon>Tracheophyta</taxon>
        <taxon>Spermatophyta</taxon>
        <taxon>Magnoliopsida</taxon>
        <taxon>eudicotyledons</taxon>
        <taxon>Gunneridae</taxon>
        <taxon>Pentapetalae</taxon>
        <taxon>rosids</taxon>
        <taxon>Vitales</taxon>
        <taxon>Vitaceae</taxon>
        <taxon>Viteae</taxon>
        <taxon>Vitis</taxon>
    </lineage>
</organism>
<dbReference type="AlphaFoldDB" id="A0A438BYR9"/>
<dbReference type="InterPro" id="IPR011990">
    <property type="entry name" value="TPR-like_helical_dom_sf"/>
</dbReference>